<dbReference type="PANTHER" id="PTHR30441">
    <property type="entry name" value="DUF748 DOMAIN-CONTAINING PROTEIN"/>
    <property type="match status" value="1"/>
</dbReference>
<dbReference type="PANTHER" id="PTHR30441:SF4">
    <property type="entry name" value="PROTEIN ASMA"/>
    <property type="match status" value="1"/>
</dbReference>
<dbReference type="GO" id="GO:0005886">
    <property type="term" value="C:plasma membrane"/>
    <property type="evidence" value="ECO:0007669"/>
    <property type="project" value="TreeGrafter"/>
</dbReference>
<sequence>MRKEHLSGTCVEYGPAYSTSTDPAAQRRLAIQSEQHTTGEPKMKALLKIIGTILGIVIVLFIAIAVIVPVYFHPNDYKEEIAAVVQEKTGRELKIEGDIALSFFPWLAIELGALELGNAPGFPEGEFARLERMEVGVKLLPLLRKDLEIRTVKVHGLELNLARDKDGRTNWADLVALRSKGAKSNQKPETSAENKDPKQTEGDATTPALPIAMLGVGGLDIQGAALRWSDAQNSQYYRLEEISIETGAIAPETLTESVALREPIDIKASFDIEGNKPRVNGQIAASARITADLAKRVFHLADLAFTGKLNGESLPNGKLALNLDANIDADLAKQTMRVKDLVLTSGQIDANGAIMVTRLLDKPEFDGTIQLEGFNPRALLADLGRQAPKTADPKAMTSASLSTTIRGTTNRIHLKPLTIRLDETTLNGALAIHDFSKPAIRFDLQADTMDADRYLPPTEPKQGAPKSKQSKGNEATKPASTPGAAASKTIPLPLGVLRALDIDGKARIGKLAIANLQLSDLAMVLKAKGGVIRAHPVKMNLYHGNFSGDVGIDVRGSTARIRLDKKLAGVQIAPLLRDLRGDAPLSGKLQFALDVDATGATPEDIKKTLTGNADFRFEDGMVKGIDMVRMTCKAAKSTREAGNFGEAVGAVIESLDISADEEIAETEFQELTGRFPIAQGRIGINDTLALKAPLLRVNGKSGAIDLGKDRLDNVRFIIESFSTCKGQGGKALDELRGLKIPMTCNGPIAIESCLDTETIIQGVIEALGDRLKEKAKEKIKVKVQEKVEKAIYKELGDKLGNQGAEDVGKAIEDGIKGLFGQ</sequence>
<keyword evidence="2" id="KW-1133">Transmembrane helix</keyword>
<evidence type="ECO:0000313" key="4">
    <source>
        <dbReference type="EMBL" id="VFK15897.1"/>
    </source>
</evidence>
<dbReference type="EMBL" id="CAADFP010000132">
    <property type="protein sequence ID" value="VFK31240.1"/>
    <property type="molecule type" value="Genomic_DNA"/>
</dbReference>
<evidence type="ECO:0000256" key="1">
    <source>
        <dbReference type="SAM" id="MobiDB-lite"/>
    </source>
</evidence>
<organism evidence="5">
    <name type="scientific">Candidatus Kentrum sp. LPFa</name>
    <dbReference type="NCBI Taxonomy" id="2126335"/>
    <lineage>
        <taxon>Bacteria</taxon>
        <taxon>Pseudomonadati</taxon>
        <taxon>Pseudomonadota</taxon>
        <taxon>Gammaproteobacteria</taxon>
        <taxon>Candidatus Kentrum</taxon>
    </lineage>
</organism>
<keyword evidence="2" id="KW-0812">Transmembrane</keyword>
<dbReference type="InterPro" id="IPR052894">
    <property type="entry name" value="AsmA-related"/>
</dbReference>
<proteinExistence type="predicted"/>
<feature type="domain" description="AsmA" evidence="3">
    <location>
        <begin position="43"/>
        <end position="687"/>
    </location>
</feature>
<gene>
    <name evidence="4" type="ORF">BECKLPF1236A_GA0070988_101352</name>
    <name evidence="5" type="ORF">BECKLPF1236C_GA0070990_101322</name>
</gene>
<evidence type="ECO:0000313" key="5">
    <source>
        <dbReference type="EMBL" id="VFK31240.1"/>
    </source>
</evidence>
<feature type="region of interest" description="Disordered" evidence="1">
    <location>
        <begin position="452"/>
        <end position="486"/>
    </location>
</feature>
<feature type="region of interest" description="Disordered" evidence="1">
    <location>
        <begin position="179"/>
        <end position="205"/>
    </location>
</feature>
<feature type="transmembrane region" description="Helical" evidence="2">
    <location>
        <begin position="49"/>
        <end position="72"/>
    </location>
</feature>
<evidence type="ECO:0000256" key="2">
    <source>
        <dbReference type="SAM" id="Phobius"/>
    </source>
</evidence>
<feature type="compositionally biased region" description="Basic and acidic residues" evidence="1">
    <location>
        <begin position="190"/>
        <end position="201"/>
    </location>
</feature>
<name>A0A450XPF4_9GAMM</name>
<keyword evidence="2" id="KW-0472">Membrane</keyword>
<protein>
    <submittedName>
        <fullName evidence="5">AsmA protein</fullName>
    </submittedName>
</protein>
<dbReference type="AlphaFoldDB" id="A0A450XPF4"/>
<dbReference type="GO" id="GO:0090313">
    <property type="term" value="P:regulation of protein targeting to membrane"/>
    <property type="evidence" value="ECO:0007669"/>
    <property type="project" value="TreeGrafter"/>
</dbReference>
<accession>A0A450XPF4</accession>
<evidence type="ECO:0000259" key="3">
    <source>
        <dbReference type="Pfam" id="PF05170"/>
    </source>
</evidence>
<dbReference type="InterPro" id="IPR007844">
    <property type="entry name" value="AsmA"/>
</dbReference>
<dbReference type="EMBL" id="CAADFM010000135">
    <property type="protein sequence ID" value="VFK15897.1"/>
    <property type="molecule type" value="Genomic_DNA"/>
</dbReference>
<dbReference type="Pfam" id="PF05170">
    <property type="entry name" value="AsmA"/>
    <property type="match status" value="1"/>
</dbReference>
<reference evidence="5" key="1">
    <citation type="submission" date="2019-02" db="EMBL/GenBank/DDBJ databases">
        <authorList>
            <person name="Gruber-Vodicka R. H."/>
            <person name="Seah K. B. B."/>
        </authorList>
    </citation>
    <scope>NUCLEOTIDE SEQUENCE</scope>
    <source>
        <strain evidence="4">BECK_S312</strain>
        <strain evidence="5">BECK_S426</strain>
    </source>
</reference>